<dbReference type="Pfam" id="PF23206">
    <property type="entry name" value="PCDH15_12th"/>
    <property type="match status" value="1"/>
</dbReference>
<evidence type="ECO:0000313" key="5">
    <source>
        <dbReference type="Proteomes" id="UP000002254"/>
    </source>
</evidence>
<gene>
    <name evidence="4" type="primary">PCDH15</name>
</gene>
<feature type="region of interest" description="Disordered" evidence="1">
    <location>
        <begin position="356"/>
        <end position="375"/>
    </location>
</feature>
<protein>
    <submittedName>
        <fullName evidence="4">Protocadherin related 15</fullName>
    </submittedName>
</protein>
<evidence type="ECO:0000256" key="2">
    <source>
        <dbReference type="SAM" id="Phobius"/>
    </source>
</evidence>
<dbReference type="Ensembl" id="ENSCAFT00000066276.2">
    <property type="protein sequence ID" value="ENSCAFP00000063898.2"/>
    <property type="gene ID" value="ENSCAFG00000015538.5"/>
</dbReference>
<dbReference type="Proteomes" id="UP000002254">
    <property type="component" value="Chromosome 26"/>
</dbReference>
<evidence type="ECO:0000256" key="1">
    <source>
        <dbReference type="SAM" id="MobiDB-lite"/>
    </source>
</evidence>
<feature type="transmembrane region" description="Helical" evidence="2">
    <location>
        <begin position="128"/>
        <end position="152"/>
    </location>
</feature>
<accession>A0A8P0PCJ0</accession>
<keyword evidence="2" id="KW-1133">Transmembrane helix</keyword>
<reference evidence="4 5" key="1">
    <citation type="journal article" date="2005" name="Nature">
        <title>Genome sequence, comparative analysis and haplotype structure of the domestic dog.</title>
        <authorList>
            <consortium name="Broad Sequencing Platform"/>
            <person name="Lindblad-Toh K."/>
            <person name="Wade C.M."/>
            <person name="Mikkelsen T.S."/>
            <person name="Karlsson E.K."/>
            <person name="Jaffe D.B."/>
            <person name="Kamal M."/>
            <person name="Clamp M."/>
            <person name="Chang J.L."/>
            <person name="Kulbokas E.J. III"/>
            <person name="Zody M.C."/>
            <person name="Mauceli E."/>
            <person name="Xie X."/>
            <person name="Breen M."/>
            <person name="Wayne R.K."/>
            <person name="Ostrander E.A."/>
            <person name="Ponting C.P."/>
            <person name="Galibert F."/>
            <person name="Smith D.R."/>
            <person name="DeJong P.J."/>
            <person name="Kirkness E."/>
            <person name="Alvarez P."/>
            <person name="Biagi T."/>
            <person name="Brockman W."/>
            <person name="Butler J."/>
            <person name="Chin C.W."/>
            <person name="Cook A."/>
            <person name="Cuff J."/>
            <person name="Daly M.J."/>
            <person name="DeCaprio D."/>
            <person name="Gnerre S."/>
            <person name="Grabherr M."/>
            <person name="Kellis M."/>
            <person name="Kleber M."/>
            <person name="Bardeleben C."/>
            <person name="Goodstadt L."/>
            <person name="Heger A."/>
            <person name="Hitte C."/>
            <person name="Kim L."/>
            <person name="Koepfli K.P."/>
            <person name="Parker H.G."/>
            <person name="Pollinger J.P."/>
            <person name="Searle S.M."/>
            <person name="Sutter N.B."/>
            <person name="Thomas R."/>
            <person name="Webber C."/>
            <person name="Baldwin J."/>
            <person name="Abebe A."/>
            <person name="Abouelleil A."/>
            <person name="Aftuck L."/>
            <person name="Ait-Zahra M."/>
            <person name="Aldredge T."/>
            <person name="Allen N."/>
            <person name="An P."/>
            <person name="Anderson S."/>
            <person name="Antoine C."/>
            <person name="Arachchi H."/>
            <person name="Aslam A."/>
            <person name="Ayotte L."/>
            <person name="Bachantsang P."/>
            <person name="Barry A."/>
            <person name="Bayul T."/>
            <person name="Benamara M."/>
            <person name="Berlin A."/>
            <person name="Bessette D."/>
            <person name="Blitshteyn B."/>
            <person name="Bloom T."/>
            <person name="Blye J."/>
            <person name="Boguslavskiy L."/>
            <person name="Bonnet C."/>
            <person name="Boukhgalter B."/>
            <person name="Brown A."/>
            <person name="Cahill P."/>
            <person name="Calixte N."/>
            <person name="Camarata J."/>
            <person name="Cheshatsang Y."/>
            <person name="Chu J."/>
            <person name="Citroen M."/>
            <person name="Collymore A."/>
            <person name="Cooke P."/>
            <person name="Dawoe T."/>
            <person name="Daza R."/>
            <person name="Decktor K."/>
            <person name="DeGray S."/>
            <person name="Dhargay N."/>
            <person name="Dooley K."/>
            <person name="Dooley K."/>
            <person name="Dorje P."/>
            <person name="Dorjee K."/>
            <person name="Dorris L."/>
            <person name="Duffey N."/>
            <person name="Dupes A."/>
            <person name="Egbiremolen O."/>
            <person name="Elong R."/>
            <person name="Falk J."/>
            <person name="Farina A."/>
            <person name="Faro S."/>
            <person name="Ferguson D."/>
            <person name="Ferreira P."/>
            <person name="Fisher S."/>
            <person name="FitzGerald M."/>
            <person name="Foley K."/>
            <person name="Foley C."/>
            <person name="Franke A."/>
            <person name="Friedrich D."/>
            <person name="Gage D."/>
            <person name="Garber M."/>
            <person name="Gearin G."/>
            <person name="Giannoukos G."/>
            <person name="Goode T."/>
            <person name="Goyette A."/>
            <person name="Graham J."/>
            <person name="Grandbois E."/>
            <person name="Gyaltsen K."/>
            <person name="Hafez N."/>
            <person name="Hagopian D."/>
            <person name="Hagos B."/>
            <person name="Hall J."/>
            <person name="Healy C."/>
            <person name="Hegarty R."/>
            <person name="Honan T."/>
            <person name="Horn A."/>
            <person name="Houde N."/>
            <person name="Hughes L."/>
            <person name="Hunnicutt L."/>
            <person name="Husby M."/>
            <person name="Jester B."/>
            <person name="Jones C."/>
            <person name="Kamat A."/>
            <person name="Kanga B."/>
            <person name="Kells C."/>
            <person name="Khazanovich D."/>
            <person name="Kieu A.C."/>
            <person name="Kisner P."/>
            <person name="Kumar M."/>
            <person name="Lance K."/>
            <person name="Landers T."/>
            <person name="Lara M."/>
            <person name="Lee W."/>
            <person name="Leger J.P."/>
            <person name="Lennon N."/>
            <person name="Leuper L."/>
            <person name="LeVine S."/>
            <person name="Liu J."/>
            <person name="Liu X."/>
            <person name="Lokyitsang Y."/>
            <person name="Lokyitsang T."/>
            <person name="Lui A."/>
            <person name="Macdonald J."/>
            <person name="Major J."/>
            <person name="Marabella R."/>
            <person name="Maru K."/>
            <person name="Matthews C."/>
            <person name="McDonough S."/>
            <person name="Mehta T."/>
            <person name="Meldrim J."/>
            <person name="Melnikov A."/>
            <person name="Meneus L."/>
            <person name="Mihalev A."/>
            <person name="Mihova T."/>
            <person name="Miller K."/>
            <person name="Mittelman R."/>
            <person name="Mlenga V."/>
            <person name="Mulrain L."/>
            <person name="Munson G."/>
            <person name="Navidi A."/>
            <person name="Naylor J."/>
            <person name="Nguyen T."/>
            <person name="Nguyen N."/>
            <person name="Nguyen C."/>
            <person name="Nguyen T."/>
            <person name="Nicol R."/>
            <person name="Norbu N."/>
            <person name="Norbu C."/>
            <person name="Novod N."/>
            <person name="Nyima T."/>
            <person name="Olandt P."/>
            <person name="O'Neill B."/>
            <person name="O'Neill K."/>
            <person name="Osman S."/>
            <person name="Oyono L."/>
            <person name="Patti C."/>
            <person name="Perrin D."/>
            <person name="Phunkhang P."/>
            <person name="Pierre F."/>
            <person name="Priest M."/>
            <person name="Rachupka A."/>
            <person name="Raghuraman S."/>
            <person name="Rameau R."/>
            <person name="Ray V."/>
            <person name="Raymond C."/>
            <person name="Rege F."/>
            <person name="Rise C."/>
            <person name="Rogers J."/>
            <person name="Rogov P."/>
            <person name="Sahalie J."/>
            <person name="Settipalli S."/>
            <person name="Sharpe T."/>
            <person name="Shea T."/>
            <person name="Sheehan M."/>
            <person name="Sherpa N."/>
            <person name="Shi J."/>
            <person name="Shih D."/>
            <person name="Sloan J."/>
            <person name="Smith C."/>
            <person name="Sparrow T."/>
            <person name="Stalker J."/>
            <person name="Stange-Thomann N."/>
            <person name="Stavropoulos S."/>
            <person name="Stone C."/>
            <person name="Stone S."/>
            <person name="Sykes S."/>
            <person name="Tchuinga P."/>
            <person name="Tenzing P."/>
            <person name="Tesfaye S."/>
            <person name="Thoulutsang D."/>
            <person name="Thoulutsang Y."/>
            <person name="Topham K."/>
            <person name="Topping I."/>
            <person name="Tsamla T."/>
            <person name="Vassiliev H."/>
            <person name="Venkataraman V."/>
            <person name="Vo A."/>
            <person name="Wangchuk T."/>
            <person name="Wangdi T."/>
            <person name="Weiand M."/>
            <person name="Wilkinson J."/>
            <person name="Wilson A."/>
            <person name="Yadav S."/>
            <person name="Yang S."/>
            <person name="Yang X."/>
            <person name="Young G."/>
            <person name="Yu Q."/>
            <person name="Zainoun J."/>
            <person name="Zembek L."/>
            <person name="Zimmer A."/>
            <person name="Lander E.S."/>
        </authorList>
    </citation>
    <scope>NUCLEOTIDE SEQUENCE [LARGE SCALE GENOMIC DNA]</scope>
    <source>
        <strain evidence="4">Boxer</strain>
    </source>
</reference>
<feature type="domain" description="Protocadherin-15" evidence="3">
    <location>
        <begin position="1"/>
        <end position="112"/>
    </location>
</feature>
<dbReference type="AlphaFoldDB" id="A0A8P0PCJ0"/>
<sequence length="418" mass="46831">MQVIVSNVPPTLVEKKIEDLTEILDRYVQEQIPGAKVVVESIGARRHGDAFSLEDYTKCDLTVYAIDPQTNRAIDRNELFKFLDGKLLDINKDFQPHYGEGGRILEIRTPEAVTSIKKRGESLGYTEGALLALAFIIILCCIPAILVVLVSYRQRGYASEQQQLLRPSLLKPEELSMESGIDPGQEYGQDYYSYEHGYEMPQYGSRRRLLPPAGPEEYGEVVGEAEEEEEYEEEEWARKRMIKLVVDRGYEGSSPGEDSAPECQPNRLQHPSVHSHVNGNIYIAQNGSVVRTRRACLTDTLKASSPGRLGRHFKKLDRLAVTQEENVPLNTLSKGPFSTEKMNPRPTLVTFAPGPVGADSPAGQPLGPRLRSPGEQVPMGDTTNIKEPLQFHGDHTHSDDEELWMGPWNNLHIPMTKL</sequence>
<keyword evidence="2" id="KW-0812">Transmembrane</keyword>
<evidence type="ECO:0000259" key="3">
    <source>
        <dbReference type="Pfam" id="PF23206"/>
    </source>
</evidence>
<proteinExistence type="predicted"/>
<name>A0A8P0PCJ0_CANLF</name>
<organism evidence="4 5">
    <name type="scientific">Canis lupus familiaris</name>
    <name type="common">Dog</name>
    <name type="synonym">Canis familiaris</name>
    <dbReference type="NCBI Taxonomy" id="9615"/>
    <lineage>
        <taxon>Eukaryota</taxon>
        <taxon>Metazoa</taxon>
        <taxon>Chordata</taxon>
        <taxon>Craniata</taxon>
        <taxon>Vertebrata</taxon>
        <taxon>Euteleostomi</taxon>
        <taxon>Mammalia</taxon>
        <taxon>Eutheria</taxon>
        <taxon>Laurasiatheria</taxon>
        <taxon>Carnivora</taxon>
        <taxon>Caniformia</taxon>
        <taxon>Canidae</taxon>
        <taxon>Canis</taxon>
    </lineage>
</organism>
<dbReference type="InterPro" id="IPR056989">
    <property type="entry name" value="PCDH15_12th_dom"/>
</dbReference>
<dbReference type="OrthoDB" id="10029135at2759"/>
<reference evidence="4" key="2">
    <citation type="submission" date="2025-08" db="UniProtKB">
        <authorList>
            <consortium name="Ensembl"/>
        </authorList>
    </citation>
    <scope>IDENTIFICATION</scope>
</reference>
<keyword evidence="2" id="KW-0472">Membrane</keyword>
<evidence type="ECO:0000313" key="4">
    <source>
        <dbReference type="Ensembl" id="ENSCAFP00000063898.2"/>
    </source>
</evidence>